<dbReference type="InterPro" id="IPR003613">
    <property type="entry name" value="Ubox_domain"/>
</dbReference>
<dbReference type="Pfam" id="PF04564">
    <property type="entry name" value="U-box"/>
    <property type="match status" value="1"/>
</dbReference>
<dbReference type="SUPFAM" id="SSF57850">
    <property type="entry name" value="RING/U-box"/>
    <property type="match status" value="1"/>
</dbReference>
<comment type="pathway">
    <text evidence="2 5">Protein modification; protein ubiquitination.</text>
</comment>
<evidence type="ECO:0000313" key="7">
    <source>
        <dbReference type="EMBL" id="KAK4414763.1"/>
    </source>
</evidence>
<keyword evidence="3 5" id="KW-0808">Transferase</keyword>
<dbReference type="Gene3D" id="1.25.10.10">
    <property type="entry name" value="Leucine-rich Repeat Variant"/>
    <property type="match status" value="1"/>
</dbReference>
<dbReference type="EMBL" id="JACGWO010000011">
    <property type="protein sequence ID" value="KAK4414763.1"/>
    <property type="molecule type" value="Genomic_DNA"/>
</dbReference>
<keyword evidence="4 5" id="KW-0833">Ubl conjugation pathway</keyword>
<evidence type="ECO:0000256" key="2">
    <source>
        <dbReference type="ARBA" id="ARBA00004906"/>
    </source>
</evidence>
<dbReference type="PANTHER" id="PTHR22849:SF24">
    <property type="entry name" value="E3 UBIQUITIN-PROTEIN LIGASE PUB24"/>
    <property type="match status" value="1"/>
</dbReference>
<comment type="function">
    <text evidence="5">Functions as an E3 ubiquitin ligase.</text>
</comment>
<dbReference type="InterPro" id="IPR045185">
    <property type="entry name" value="PUB22/23/24-like"/>
</dbReference>
<evidence type="ECO:0000313" key="8">
    <source>
        <dbReference type="Proteomes" id="UP001293254"/>
    </source>
</evidence>
<organism evidence="7 8">
    <name type="scientific">Sesamum alatum</name>
    <dbReference type="NCBI Taxonomy" id="300844"/>
    <lineage>
        <taxon>Eukaryota</taxon>
        <taxon>Viridiplantae</taxon>
        <taxon>Streptophyta</taxon>
        <taxon>Embryophyta</taxon>
        <taxon>Tracheophyta</taxon>
        <taxon>Spermatophyta</taxon>
        <taxon>Magnoliopsida</taxon>
        <taxon>eudicotyledons</taxon>
        <taxon>Gunneridae</taxon>
        <taxon>Pentapetalae</taxon>
        <taxon>asterids</taxon>
        <taxon>lamiids</taxon>
        <taxon>Lamiales</taxon>
        <taxon>Pedaliaceae</taxon>
        <taxon>Sesamum</taxon>
    </lineage>
</organism>
<dbReference type="GO" id="GO:0016567">
    <property type="term" value="P:protein ubiquitination"/>
    <property type="evidence" value="ECO:0007669"/>
    <property type="project" value="UniProtKB-UniRule"/>
</dbReference>
<evidence type="ECO:0000256" key="3">
    <source>
        <dbReference type="ARBA" id="ARBA00022679"/>
    </source>
</evidence>
<feature type="domain" description="U-box" evidence="6">
    <location>
        <begin position="5"/>
        <end position="81"/>
    </location>
</feature>
<dbReference type="EC" id="2.3.2.27" evidence="5"/>
<dbReference type="CDD" id="cd16664">
    <property type="entry name" value="RING-Ubox_PUB"/>
    <property type="match status" value="1"/>
</dbReference>
<dbReference type="Gene3D" id="3.30.40.10">
    <property type="entry name" value="Zinc/RING finger domain, C3HC4 (zinc finger)"/>
    <property type="match status" value="1"/>
</dbReference>
<dbReference type="GO" id="GO:0061630">
    <property type="term" value="F:ubiquitin protein ligase activity"/>
    <property type="evidence" value="ECO:0007669"/>
    <property type="project" value="UniProtKB-UniRule"/>
</dbReference>
<evidence type="ECO:0000256" key="1">
    <source>
        <dbReference type="ARBA" id="ARBA00000900"/>
    </source>
</evidence>
<dbReference type="SUPFAM" id="SSF48371">
    <property type="entry name" value="ARM repeat"/>
    <property type="match status" value="1"/>
</dbReference>
<evidence type="ECO:0000256" key="4">
    <source>
        <dbReference type="ARBA" id="ARBA00022786"/>
    </source>
</evidence>
<dbReference type="AlphaFoldDB" id="A0AAE1XNT8"/>
<comment type="caution">
    <text evidence="7">The sequence shown here is derived from an EMBL/GenBank/DDBJ whole genome shotgun (WGS) entry which is preliminary data.</text>
</comment>
<sequence>MDNIEVPEYFICPISLQIMKDPVTAITGITYDRQSIERWLFETNNTTCPVSKQPLPRASDLTPNTTLRRLIQGWCTLNAANGVDRIPTPKLPLGKFHAINLIRDLYQPDLQIETLIKLEGLAIENDRNRVFLVEAGLAKALTSFIISCYDQRQMNGLEEALSLFYLVRASLSQSPGPLTENDEIFDSLVWALGGDCLPDNVVVKSHAAYALRVVVQKANPGLVERLKPEFFKSISRFLRAENSNISQQGKTSLLHALLDACPWGRNRVTMVESGAVFDLIEVELRSPDHKKTTELVLGVLCHLCSCPDGRAQLVNHTAGIGAVTRPILKVSLTADDRAVSIIWLIAKYCGTKRVLEEMVRVGTVAKLCMVMQANCAVHLKEKAKEILRTNYDVWNDYSPVSEVASSLTRFILFN</sequence>
<dbReference type="InterPro" id="IPR011989">
    <property type="entry name" value="ARM-like"/>
</dbReference>
<dbReference type="InterPro" id="IPR013083">
    <property type="entry name" value="Znf_RING/FYVE/PHD"/>
</dbReference>
<dbReference type="PANTHER" id="PTHR22849">
    <property type="entry name" value="WDSAM1 PROTEIN"/>
    <property type="match status" value="1"/>
</dbReference>
<protein>
    <recommendedName>
        <fullName evidence="5 6">U-box domain-containing protein</fullName>
        <ecNumber evidence="5">2.3.2.27</ecNumber>
    </recommendedName>
    <alternativeName>
        <fullName evidence="5">RING-type E3 ubiquitin transferase PUB</fullName>
    </alternativeName>
</protein>
<dbReference type="PROSITE" id="PS51698">
    <property type="entry name" value="U_BOX"/>
    <property type="match status" value="1"/>
</dbReference>
<dbReference type="SMART" id="SM00504">
    <property type="entry name" value="Ubox"/>
    <property type="match status" value="1"/>
</dbReference>
<dbReference type="InterPro" id="IPR045210">
    <property type="entry name" value="RING-Ubox_PUB"/>
</dbReference>
<keyword evidence="8" id="KW-1185">Reference proteome</keyword>
<name>A0AAE1XNT8_9LAMI</name>
<dbReference type="InterPro" id="IPR058678">
    <property type="entry name" value="ARM_PUB"/>
</dbReference>
<gene>
    <name evidence="7" type="ORF">Salat_2583200</name>
</gene>
<reference evidence="7" key="2">
    <citation type="journal article" date="2024" name="Plant">
        <title>Genomic evolution and insights into agronomic trait innovations of Sesamum species.</title>
        <authorList>
            <person name="Miao H."/>
            <person name="Wang L."/>
            <person name="Qu L."/>
            <person name="Liu H."/>
            <person name="Sun Y."/>
            <person name="Le M."/>
            <person name="Wang Q."/>
            <person name="Wei S."/>
            <person name="Zheng Y."/>
            <person name="Lin W."/>
            <person name="Duan Y."/>
            <person name="Cao H."/>
            <person name="Xiong S."/>
            <person name="Wang X."/>
            <person name="Wei L."/>
            <person name="Li C."/>
            <person name="Ma Q."/>
            <person name="Ju M."/>
            <person name="Zhao R."/>
            <person name="Li G."/>
            <person name="Mu C."/>
            <person name="Tian Q."/>
            <person name="Mei H."/>
            <person name="Zhang T."/>
            <person name="Gao T."/>
            <person name="Zhang H."/>
        </authorList>
    </citation>
    <scope>NUCLEOTIDE SEQUENCE</scope>
    <source>
        <strain evidence="7">3651</strain>
    </source>
</reference>
<dbReference type="InterPro" id="IPR016024">
    <property type="entry name" value="ARM-type_fold"/>
</dbReference>
<comment type="catalytic activity">
    <reaction evidence="1 5">
        <text>S-ubiquitinyl-[E2 ubiquitin-conjugating enzyme]-L-cysteine + [acceptor protein]-L-lysine = [E2 ubiquitin-conjugating enzyme]-L-cysteine + N(6)-ubiquitinyl-[acceptor protein]-L-lysine.</text>
        <dbReference type="EC" id="2.3.2.27"/>
    </reaction>
</comment>
<dbReference type="Pfam" id="PF25598">
    <property type="entry name" value="ARM_PUB"/>
    <property type="match status" value="1"/>
</dbReference>
<evidence type="ECO:0000259" key="6">
    <source>
        <dbReference type="PROSITE" id="PS51698"/>
    </source>
</evidence>
<evidence type="ECO:0000256" key="5">
    <source>
        <dbReference type="RuleBase" id="RU369093"/>
    </source>
</evidence>
<proteinExistence type="predicted"/>
<accession>A0AAE1XNT8</accession>
<reference evidence="7" key="1">
    <citation type="submission" date="2020-06" db="EMBL/GenBank/DDBJ databases">
        <authorList>
            <person name="Li T."/>
            <person name="Hu X."/>
            <person name="Zhang T."/>
            <person name="Song X."/>
            <person name="Zhang H."/>
            <person name="Dai N."/>
            <person name="Sheng W."/>
            <person name="Hou X."/>
            <person name="Wei L."/>
        </authorList>
    </citation>
    <scope>NUCLEOTIDE SEQUENCE</scope>
    <source>
        <strain evidence="7">3651</strain>
        <tissue evidence="7">Leaf</tissue>
    </source>
</reference>
<dbReference type="Proteomes" id="UP001293254">
    <property type="component" value="Unassembled WGS sequence"/>
</dbReference>